<gene>
    <name evidence="2" type="ORF">PUW80_11510</name>
</gene>
<feature type="region of interest" description="Disordered" evidence="1">
    <location>
        <begin position="70"/>
        <end position="120"/>
    </location>
</feature>
<organism evidence="2 3">
    <name type="scientific">Microbacterium thalli</name>
    <dbReference type="NCBI Taxonomy" id="3027921"/>
    <lineage>
        <taxon>Bacteria</taxon>
        <taxon>Bacillati</taxon>
        <taxon>Actinomycetota</taxon>
        <taxon>Actinomycetes</taxon>
        <taxon>Micrococcales</taxon>
        <taxon>Microbacteriaceae</taxon>
        <taxon>Microbacterium</taxon>
    </lineage>
</organism>
<accession>A0ABT5SLI1</accession>
<sequence length="120" mass="13073">MRRITYAGDTVITTDDVAEALVELTAAVANAGRAQAVRIPIVLEESGHIDEAELVIGVGNDVLSAPVEWRDDQPDFSEGADELRAHESFPRRSASVDRLSLVEDDSPAQWDPDLEGFREA</sequence>
<feature type="compositionally biased region" description="Basic and acidic residues" evidence="1">
    <location>
        <begin position="81"/>
        <end position="90"/>
    </location>
</feature>
<evidence type="ECO:0000313" key="3">
    <source>
        <dbReference type="Proteomes" id="UP001218170"/>
    </source>
</evidence>
<evidence type="ECO:0000256" key="1">
    <source>
        <dbReference type="SAM" id="MobiDB-lite"/>
    </source>
</evidence>
<comment type="caution">
    <text evidence="2">The sequence shown here is derived from an EMBL/GenBank/DDBJ whole genome shotgun (WGS) entry which is preliminary data.</text>
</comment>
<keyword evidence="3" id="KW-1185">Reference proteome</keyword>
<dbReference type="RefSeq" id="WP_274264701.1">
    <property type="nucleotide sequence ID" value="NZ_JAQZCI010000002.1"/>
</dbReference>
<evidence type="ECO:0000313" key="2">
    <source>
        <dbReference type="EMBL" id="MDD7962971.1"/>
    </source>
</evidence>
<protein>
    <submittedName>
        <fullName evidence="2">Uncharacterized protein</fullName>
    </submittedName>
</protein>
<dbReference type="Proteomes" id="UP001218170">
    <property type="component" value="Unassembled WGS sequence"/>
</dbReference>
<reference evidence="2 3" key="1">
    <citation type="submission" date="2023-02" db="EMBL/GenBank/DDBJ databases">
        <title>Study of novel species of the Microbacterium genus.</title>
        <authorList>
            <person name="Arroyo-Herrera I."/>
            <person name="Roman-Ponce B."/>
            <person name="Vasquez-Murrieta M.S."/>
        </authorList>
    </citation>
    <scope>NUCLEOTIDE SEQUENCE [LARGE SCALE GENOMIC DNA]</scope>
    <source>
        <strain evidence="2 3">NE1TT3</strain>
    </source>
</reference>
<dbReference type="EMBL" id="JAQZCI010000002">
    <property type="protein sequence ID" value="MDD7962971.1"/>
    <property type="molecule type" value="Genomic_DNA"/>
</dbReference>
<proteinExistence type="predicted"/>
<name>A0ABT5SLI1_9MICO</name>